<dbReference type="PANTHER" id="PTHR41521">
    <property type="match status" value="1"/>
</dbReference>
<dbReference type="Gene3D" id="3.30.70.100">
    <property type="match status" value="1"/>
</dbReference>
<dbReference type="InterPro" id="IPR011008">
    <property type="entry name" value="Dimeric_a/b-barrel"/>
</dbReference>
<protein>
    <recommendedName>
        <fullName evidence="1">DUF1330 domain-containing protein</fullName>
    </recommendedName>
</protein>
<dbReference type="AlphaFoldDB" id="A0A381WJ59"/>
<dbReference type="PANTHER" id="PTHR41521:SF4">
    <property type="entry name" value="BLR0684 PROTEIN"/>
    <property type="match status" value="1"/>
</dbReference>
<reference evidence="2" key="1">
    <citation type="submission" date="2018-05" db="EMBL/GenBank/DDBJ databases">
        <authorList>
            <person name="Lanie J.A."/>
            <person name="Ng W.-L."/>
            <person name="Kazmierczak K.M."/>
            <person name="Andrzejewski T.M."/>
            <person name="Davidsen T.M."/>
            <person name="Wayne K.J."/>
            <person name="Tettelin H."/>
            <person name="Glass J.I."/>
            <person name="Rusch D."/>
            <person name="Podicherti R."/>
            <person name="Tsui H.-C.T."/>
            <person name="Winkler M.E."/>
        </authorList>
    </citation>
    <scope>NUCLEOTIDE SEQUENCE</scope>
</reference>
<accession>A0A381WJ59</accession>
<organism evidence="2">
    <name type="scientific">marine metagenome</name>
    <dbReference type="NCBI Taxonomy" id="408172"/>
    <lineage>
        <taxon>unclassified sequences</taxon>
        <taxon>metagenomes</taxon>
        <taxon>ecological metagenomes</taxon>
    </lineage>
</organism>
<dbReference type="Pfam" id="PF07045">
    <property type="entry name" value="DUF1330"/>
    <property type="match status" value="1"/>
</dbReference>
<evidence type="ECO:0000313" key="2">
    <source>
        <dbReference type="EMBL" id="SVA52536.1"/>
    </source>
</evidence>
<feature type="domain" description="DUF1330" evidence="1">
    <location>
        <begin position="1"/>
        <end position="84"/>
    </location>
</feature>
<dbReference type="EMBL" id="UINC01011975">
    <property type="protein sequence ID" value="SVA52536.1"/>
    <property type="molecule type" value="Genomic_DNA"/>
</dbReference>
<sequence length="87" mass="9992">VKDWDTYREYMKHVPAIIEKYGGRYLVRGGEIISDDTSWKPERVVILEFPDLAQMKAFRDSDEYKPVAELRHKAADTEGFVVTGLGS</sequence>
<evidence type="ECO:0000259" key="1">
    <source>
        <dbReference type="Pfam" id="PF07045"/>
    </source>
</evidence>
<name>A0A381WJ59_9ZZZZ</name>
<proteinExistence type="predicted"/>
<dbReference type="InterPro" id="IPR010753">
    <property type="entry name" value="DUF1330"/>
</dbReference>
<dbReference type="SUPFAM" id="SSF54909">
    <property type="entry name" value="Dimeric alpha+beta barrel"/>
    <property type="match status" value="1"/>
</dbReference>
<gene>
    <name evidence="2" type="ORF">METZ01_LOCUS105390</name>
</gene>
<feature type="non-terminal residue" evidence="2">
    <location>
        <position position="1"/>
    </location>
</feature>